<feature type="region of interest" description="Disordered" evidence="9">
    <location>
        <begin position="216"/>
        <end position="283"/>
    </location>
</feature>
<feature type="region of interest" description="Disordered" evidence="9">
    <location>
        <begin position="1"/>
        <end position="66"/>
    </location>
</feature>
<dbReference type="InterPro" id="IPR050786">
    <property type="entry name" value="EFG1_rRNA-proc"/>
</dbReference>
<feature type="compositionally biased region" description="Acidic residues" evidence="9">
    <location>
        <begin position="269"/>
        <end position="283"/>
    </location>
</feature>
<gene>
    <name evidence="10" type="ORF">BN1723_011379</name>
</gene>
<dbReference type="InterPro" id="IPR019310">
    <property type="entry name" value="Efg1"/>
</dbReference>
<dbReference type="Proteomes" id="UP000045706">
    <property type="component" value="Unassembled WGS sequence"/>
</dbReference>
<comment type="subcellular location">
    <subcellularLocation>
        <location evidence="2">Nucleus</location>
        <location evidence="2">Nucleolus</location>
    </subcellularLocation>
</comment>
<dbReference type="PANTHER" id="PTHR33911:SF1">
    <property type="entry name" value="RRNA-PROCESSING PROTEIN EFG1"/>
    <property type="match status" value="1"/>
</dbReference>
<feature type="compositionally biased region" description="Basic and acidic residues" evidence="9">
    <location>
        <begin position="163"/>
        <end position="175"/>
    </location>
</feature>
<comment type="similarity">
    <text evidence="3">Belongs to the EFG1 family.</text>
</comment>
<protein>
    <recommendedName>
        <fullName evidence="4">rRNA-processing protein EFG1</fullName>
    </recommendedName>
    <alternativeName>
        <fullName evidence="5">rRNA-processing protein efg1</fullName>
    </alternativeName>
</protein>
<feature type="compositionally biased region" description="Basic residues" evidence="9">
    <location>
        <begin position="41"/>
        <end position="52"/>
    </location>
</feature>
<dbReference type="PANTHER" id="PTHR33911">
    <property type="entry name" value="RRNA-PROCESSING PROTEIN EFG1"/>
    <property type="match status" value="1"/>
</dbReference>
<evidence type="ECO:0000256" key="5">
    <source>
        <dbReference type="ARBA" id="ARBA00019827"/>
    </source>
</evidence>
<evidence type="ECO:0000256" key="4">
    <source>
        <dbReference type="ARBA" id="ARBA00018689"/>
    </source>
</evidence>
<evidence type="ECO:0000256" key="8">
    <source>
        <dbReference type="ARBA" id="ARBA00023242"/>
    </source>
</evidence>
<dbReference type="AlphaFoldDB" id="A0A0G4L7G8"/>
<name>A0A0G4L7G8_VERLO</name>
<feature type="region of interest" description="Disordered" evidence="9">
    <location>
        <begin position="163"/>
        <end position="192"/>
    </location>
</feature>
<dbReference type="Pfam" id="PF10153">
    <property type="entry name" value="Efg1"/>
    <property type="match status" value="1"/>
</dbReference>
<dbReference type="GO" id="GO:0000462">
    <property type="term" value="P:maturation of SSU-rRNA from tricistronic rRNA transcript (SSU-rRNA, 5.8S rRNA, LSU-rRNA)"/>
    <property type="evidence" value="ECO:0007669"/>
    <property type="project" value="TreeGrafter"/>
</dbReference>
<dbReference type="GO" id="GO:0030688">
    <property type="term" value="C:preribosome, small subunit precursor"/>
    <property type="evidence" value="ECO:0007669"/>
    <property type="project" value="TreeGrafter"/>
</dbReference>
<feature type="compositionally biased region" description="Basic and acidic residues" evidence="9">
    <location>
        <begin position="237"/>
        <end position="246"/>
    </location>
</feature>
<evidence type="ECO:0000256" key="9">
    <source>
        <dbReference type="SAM" id="MobiDB-lite"/>
    </source>
</evidence>
<evidence type="ECO:0000256" key="6">
    <source>
        <dbReference type="ARBA" id="ARBA00022552"/>
    </source>
</evidence>
<evidence type="ECO:0000256" key="1">
    <source>
        <dbReference type="ARBA" id="ARBA00002773"/>
    </source>
</evidence>
<dbReference type="EMBL" id="CVQI01008224">
    <property type="protein sequence ID" value="CRK17670.1"/>
    <property type="molecule type" value="Genomic_DNA"/>
</dbReference>
<comment type="function">
    <text evidence="1">Involved in rRNA processing.</text>
</comment>
<organism evidence="10 11">
    <name type="scientific">Verticillium longisporum</name>
    <name type="common">Verticillium dahliae var. longisporum</name>
    <dbReference type="NCBI Taxonomy" id="100787"/>
    <lineage>
        <taxon>Eukaryota</taxon>
        <taxon>Fungi</taxon>
        <taxon>Dikarya</taxon>
        <taxon>Ascomycota</taxon>
        <taxon>Pezizomycotina</taxon>
        <taxon>Sordariomycetes</taxon>
        <taxon>Hypocreomycetidae</taxon>
        <taxon>Glomerellales</taxon>
        <taxon>Plectosphaerellaceae</taxon>
        <taxon>Verticillium</taxon>
    </lineage>
</organism>
<feature type="compositionally biased region" description="Basic and acidic residues" evidence="9">
    <location>
        <begin position="253"/>
        <end position="264"/>
    </location>
</feature>
<evidence type="ECO:0000256" key="7">
    <source>
        <dbReference type="ARBA" id="ARBA00023054"/>
    </source>
</evidence>
<sequence length="283" mass="32906">MSKRSFSEQLEEGAPEEGPSTGPRHPNKKFKPSNSDGRPQVSKKWKQKRIRDIKRQLQRNSNMPATIRHDLEQEIQSLQNQKGEDKVRKMRSDMIGRYHMVRFFERQKATRRLKKFQRALKEAEDPEKKARLEADIHMSEVDIAYTQYFPHLEPYISLWPKTREDGHAKPTESENARAPGVPKPVFSENPEDKPPMWHVIEKLMEEGPAALEKLRDRRDAVGLPAKAMPETSFRPAPAEKPKEAQDKKHHAKEKPNKKEVKRTGNWEIDAGEEEDDDGEGFFE</sequence>
<accession>A0A0G4L7G8</accession>
<dbReference type="GO" id="GO:0005730">
    <property type="term" value="C:nucleolus"/>
    <property type="evidence" value="ECO:0007669"/>
    <property type="project" value="UniProtKB-SubCell"/>
</dbReference>
<keyword evidence="8" id="KW-0539">Nucleus</keyword>
<evidence type="ECO:0000256" key="3">
    <source>
        <dbReference type="ARBA" id="ARBA00006916"/>
    </source>
</evidence>
<keyword evidence="7" id="KW-0175">Coiled coil</keyword>
<reference evidence="11" key="1">
    <citation type="submission" date="2015-05" db="EMBL/GenBank/DDBJ databases">
        <authorList>
            <person name="Fogelqvist Johan"/>
        </authorList>
    </citation>
    <scope>NUCLEOTIDE SEQUENCE [LARGE SCALE GENOMIC DNA]</scope>
</reference>
<proteinExistence type="inferred from homology"/>
<evidence type="ECO:0000313" key="10">
    <source>
        <dbReference type="EMBL" id="CRK17670.1"/>
    </source>
</evidence>
<evidence type="ECO:0000256" key="2">
    <source>
        <dbReference type="ARBA" id="ARBA00004604"/>
    </source>
</evidence>
<keyword evidence="6" id="KW-0698">rRNA processing</keyword>
<evidence type="ECO:0000313" key="11">
    <source>
        <dbReference type="Proteomes" id="UP000045706"/>
    </source>
</evidence>